<evidence type="ECO:0000313" key="4">
    <source>
        <dbReference type="EMBL" id="WTT21956.1"/>
    </source>
</evidence>
<sequence>MKVPATMDAVAQADLVRRGEASPRELVEAAIERVEATDPQINAITHRRYEQALAEADRIREDAPFAGVPTLVKALNDSKGDPANYGSAWVARHLRVAREDAVINRRLRAAGFVVVGQTSTPEFGLLSVSESGVHGVTRNPWRTDLTSGGSSGGASASVAAGMVPVAQGGDGGGSIRMPAAFCHLVGLKPSLGRISAGPGRPDRWGHSVPAVVTRTVRDTAAVLDAVSGGAPGDRGGPAPLPPGGLAAMVGRDPGRLRIGVLARTPDHAPQVVEPVRDAVLDTARILERLGHEVEEAHPEPMLDPMCLKAFFDALSVTAVQTVETLSAELGERPGPDDLDAVTKYWLRRGQEITGLELADAFVWQERLRAAMADWWQEFDLLLSPVFATPPKPVGWPWQEVDGLQKSVDVLTFTAPFNTTGQPAIAVPATLTESGEPIGIQLAAAYGREDLLVSVAAQLEVERPWAALRPPVFADGSANESGDGPDVMTPRFSRDRSGT</sequence>
<dbReference type="PANTHER" id="PTHR11895">
    <property type="entry name" value="TRANSAMIDASE"/>
    <property type="match status" value="1"/>
</dbReference>
<dbReference type="InterPro" id="IPR000120">
    <property type="entry name" value="Amidase"/>
</dbReference>
<protein>
    <submittedName>
        <fullName evidence="4">Amidase</fullName>
    </submittedName>
</protein>
<proteinExistence type="inferred from homology"/>
<evidence type="ECO:0000259" key="3">
    <source>
        <dbReference type="Pfam" id="PF01425"/>
    </source>
</evidence>
<dbReference type="EMBL" id="CP108222">
    <property type="protein sequence ID" value="WTT21956.1"/>
    <property type="molecule type" value="Genomic_DNA"/>
</dbReference>
<dbReference type="Pfam" id="PF01425">
    <property type="entry name" value="Amidase"/>
    <property type="match status" value="1"/>
</dbReference>
<accession>A0AAU2AEJ0</accession>
<comment type="similarity">
    <text evidence="1">Belongs to the amidase family.</text>
</comment>
<dbReference type="PANTHER" id="PTHR11895:SF7">
    <property type="entry name" value="GLUTAMYL-TRNA(GLN) AMIDOTRANSFERASE SUBUNIT A, MITOCHONDRIAL"/>
    <property type="match status" value="1"/>
</dbReference>
<reference evidence="4" key="1">
    <citation type="submission" date="2022-10" db="EMBL/GenBank/DDBJ databases">
        <title>The complete genomes of actinobacterial strains from the NBC collection.</title>
        <authorList>
            <person name="Joergensen T.S."/>
            <person name="Alvarez Arevalo M."/>
            <person name="Sterndorff E.B."/>
            <person name="Faurdal D."/>
            <person name="Vuksanovic O."/>
            <person name="Mourched A.-S."/>
            <person name="Charusanti P."/>
            <person name="Shaw S."/>
            <person name="Blin K."/>
            <person name="Weber T."/>
        </authorList>
    </citation>
    <scope>NUCLEOTIDE SEQUENCE</scope>
    <source>
        <strain evidence="4">NBC_00093</strain>
    </source>
</reference>
<dbReference type="Gene3D" id="3.90.1300.10">
    <property type="entry name" value="Amidase signature (AS) domain"/>
    <property type="match status" value="1"/>
</dbReference>
<evidence type="ECO:0000256" key="1">
    <source>
        <dbReference type="ARBA" id="ARBA00009199"/>
    </source>
</evidence>
<feature type="domain" description="Amidase" evidence="3">
    <location>
        <begin position="25"/>
        <end position="451"/>
    </location>
</feature>
<dbReference type="GO" id="GO:0003824">
    <property type="term" value="F:catalytic activity"/>
    <property type="evidence" value="ECO:0007669"/>
    <property type="project" value="InterPro"/>
</dbReference>
<organism evidence="4">
    <name type="scientific">Streptomyces sp. NBC_00093</name>
    <dbReference type="NCBI Taxonomy" id="2975649"/>
    <lineage>
        <taxon>Bacteria</taxon>
        <taxon>Bacillati</taxon>
        <taxon>Actinomycetota</taxon>
        <taxon>Actinomycetes</taxon>
        <taxon>Kitasatosporales</taxon>
        <taxon>Streptomycetaceae</taxon>
        <taxon>Streptomyces</taxon>
    </lineage>
</organism>
<feature type="region of interest" description="Disordered" evidence="2">
    <location>
        <begin position="474"/>
        <end position="498"/>
    </location>
</feature>
<dbReference type="InterPro" id="IPR020556">
    <property type="entry name" value="Amidase_CS"/>
</dbReference>
<evidence type="ECO:0000256" key="2">
    <source>
        <dbReference type="SAM" id="MobiDB-lite"/>
    </source>
</evidence>
<dbReference type="InterPro" id="IPR023631">
    <property type="entry name" value="Amidase_dom"/>
</dbReference>
<dbReference type="PROSITE" id="PS00571">
    <property type="entry name" value="AMIDASES"/>
    <property type="match status" value="1"/>
</dbReference>
<dbReference type="AlphaFoldDB" id="A0AAU2AEJ0"/>
<name>A0AAU2AEJ0_9ACTN</name>
<dbReference type="SUPFAM" id="SSF75304">
    <property type="entry name" value="Amidase signature (AS) enzymes"/>
    <property type="match status" value="1"/>
</dbReference>
<gene>
    <name evidence="4" type="ORF">OHA22_43705</name>
</gene>
<dbReference type="InterPro" id="IPR036928">
    <property type="entry name" value="AS_sf"/>
</dbReference>